<dbReference type="PANTHER" id="PTHR48098:SF3">
    <property type="entry name" value="IRON(III) ENTEROBACTIN ESTERASE"/>
    <property type="match status" value="1"/>
</dbReference>
<sequence>MNERLSWHLSQKGIENMKGTISTIQFNSQLLQHTFSLHVYTPPQYAEGHKCHLAITQDGLDYFQLGKIAKKMDEAMEKGARPVIVVGIPYPSIKQRSKWYAPHHDDHIRYMQFLKEELLPFVEQAYETWQLPHARTLIGDSLAGTISFLTALTYPNTFHRVIMQSPYIDAYVLKRVKETDIWNNFELYHTIGTKETAVETTFGEKMDFLTPNRTLSTLLRNGHARYQYHEFNGTHHWKYWEKDLYNGLQFMYDF</sequence>
<dbReference type="Proteomes" id="UP001596143">
    <property type="component" value="Unassembled WGS sequence"/>
</dbReference>
<dbReference type="Pfam" id="PF00756">
    <property type="entry name" value="Esterase"/>
    <property type="match status" value="1"/>
</dbReference>
<protein>
    <submittedName>
        <fullName evidence="1">Alpha/beta hydrolase</fullName>
    </submittedName>
</protein>
<comment type="caution">
    <text evidence="1">The sequence shown here is derived from an EMBL/GenBank/DDBJ whole genome shotgun (WGS) entry which is preliminary data.</text>
</comment>
<accession>A0ABW0U363</accession>
<dbReference type="InterPro" id="IPR050583">
    <property type="entry name" value="Mycobacterial_A85_antigen"/>
</dbReference>
<dbReference type="RefSeq" id="WP_270896170.1">
    <property type="nucleotide sequence ID" value="NZ_JBHSPF010000015.1"/>
</dbReference>
<dbReference type="GO" id="GO:0016787">
    <property type="term" value="F:hydrolase activity"/>
    <property type="evidence" value="ECO:0007669"/>
    <property type="project" value="UniProtKB-KW"/>
</dbReference>
<reference evidence="2" key="1">
    <citation type="journal article" date="2019" name="Int. J. Syst. Evol. Microbiol.">
        <title>The Global Catalogue of Microorganisms (GCM) 10K type strain sequencing project: providing services to taxonomists for standard genome sequencing and annotation.</title>
        <authorList>
            <consortium name="The Broad Institute Genomics Platform"/>
            <consortium name="The Broad Institute Genome Sequencing Center for Infectious Disease"/>
            <person name="Wu L."/>
            <person name="Ma J."/>
        </authorList>
    </citation>
    <scope>NUCLEOTIDE SEQUENCE [LARGE SCALE GENOMIC DNA]</scope>
    <source>
        <strain evidence="2">CGMCC 1.15790</strain>
    </source>
</reference>
<dbReference type="SUPFAM" id="SSF53474">
    <property type="entry name" value="alpha/beta-Hydrolases"/>
    <property type="match status" value="1"/>
</dbReference>
<dbReference type="PANTHER" id="PTHR48098">
    <property type="entry name" value="ENTEROCHELIN ESTERASE-RELATED"/>
    <property type="match status" value="1"/>
</dbReference>
<dbReference type="Gene3D" id="3.40.50.1820">
    <property type="entry name" value="alpha/beta hydrolase"/>
    <property type="match status" value="1"/>
</dbReference>
<organism evidence="1 2">
    <name type="scientific">Aliibacillus thermotolerans</name>
    <dbReference type="NCBI Taxonomy" id="1834418"/>
    <lineage>
        <taxon>Bacteria</taxon>
        <taxon>Bacillati</taxon>
        <taxon>Bacillota</taxon>
        <taxon>Bacilli</taxon>
        <taxon>Bacillales</taxon>
        <taxon>Bacillaceae</taxon>
        <taxon>Aliibacillus</taxon>
    </lineage>
</organism>
<keyword evidence="2" id="KW-1185">Reference proteome</keyword>
<dbReference type="InterPro" id="IPR000801">
    <property type="entry name" value="Esterase-like"/>
</dbReference>
<keyword evidence="1" id="KW-0378">Hydrolase</keyword>
<evidence type="ECO:0000313" key="2">
    <source>
        <dbReference type="Proteomes" id="UP001596143"/>
    </source>
</evidence>
<dbReference type="EMBL" id="JBHSPF010000015">
    <property type="protein sequence ID" value="MFC5627922.1"/>
    <property type="molecule type" value="Genomic_DNA"/>
</dbReference>
<gene>
    <name evidence="1" type="ORF">ACFPTR_03300</name>
</gene>
<name>A0ABW0U363_9BACI</name>
<dbReference type="InterPro" id="IPR029058">
    <property type="entry name" value="AB_hydrolase_fold"/>
</dbReference>
<evidence type="ECO:0000313" key="1">
    <source>
        <dbReference type="EMBL" id="MFC5627922.1"/>
    </source>
</evidence>
<proteinExistence type="predicted"/>